<dbReference type="RefSeq" id="WP_060742917.1">
    <property type="nucleotide sequence ID" value="NZ_CP012831.1"/>
</dbReference>
<reference evidence="7 8" key="2">
    <citation type="journal article" date="2018" name="Nature">
        <title>Mutant phenotypes for thousands of bacterial genes of unknown function.</title>
        <authorList>
            <person name="Price M.N."/>
            <person name="Wetmore K.M."/>
            <person name="Waters R.J."/>
            <person name="Callaghan M."/>
            <person name="Ray J."/>
            <person name="Liu H."/>
            <person name="Kuehl J.V."/>
            <person name="Melnyk R.A."/>
            <person name="Lamson J.S."/>
            <person name="Suh Y."/>
            <person name="Carlson H.K."/>
            <person name="Esquivel Z."/>
            <person name="Sadeeshkumar H."/>
            <person name="Chakraborty R."/>
            <person name="Zane G.M."/>
            <person name="Rubin B.E."/>
            <person name="Wall J.D."/>
            <person name="Visel A."/>
            <person name="Bristow J."/>
            <person name="Blow M.J."/>
            <person name="Arkin A.P."/>
            <person name="Deutschbauer A.M."/>
        </authorList>
    </citation>
    <scope>NUCLEOTIDE SEQUENCE [LARGE SCALE GENOMIC DNA]</scope>
    <source>
        <strain evidence="7 8">FW300-N2C3</strain>
    </source>
</reference>
<evidence type="ECO:0000259" key="6">
    <source>
        <dbReference type="SMART" id="SM00062"/>
    </source>
</evidence>
<dbReference type="InterPro" id="IPR018313">
    <property type="entry name" value="SBP_3_CS"/>
</dbReference>
<dbReference type="Pfam" id="PF00497">
    <property type="entry name" value="SBP_bac_3"/>
    <property type="match status" value="1"/>
</dbReference>
<dbReference type="PROSITE" id="PS01039">
    <property type="entry name" value="SBP_BACTERIAL_3"/>
    <property type="match status" value="1"/>
</dbReference>
<evidence type="ECO:0000256" key="2">
    <source>
        <dbReference type="ARBA" id="ARBA00010333"/>
    </source>
</evidence>
<dbReference type="GO" id="GO:0030313">
    <property type="term" value="C:cell envelope"/>
    <property type="evidence" value="ECO:0007669"/>
    <property type="project" value="UniProtKB-SubCell"/>
</dbReference>
<evidence type="ECO:0000256" key="3">
    <source>
        <dbReference type="ARBA" id="ARBA00022729"/>
    </source>
</evidence>
<evidence type="ECO:0000313" key="8">
    <source>
        <dbReference type="Proteomes" id="UP000059425"/>
    </source>
</evidence>
<proteinExistence type="inferred from homology"/>
<protein>
    <submittedName>
        <fullName evidence="7">ABC transporter substrate-binding protein</fullName>
    </submittedName>
</protein>
<reference evidence="8" key="1">
    <citation type="submission" date="2015-09" db="EMBL/GenBank/DDBJ databases">
        <title>Whole genome sequence of Pseudomonas fluorescens FW300-N2C3.</title>
        <authorList>
            <person name="Ray J."/>
            <person name="Melnyk R."/>
            <person name="Deutschbauer A."/>
        </authorList>
    </citation>
    <scope>NUCLEOTIDE SEQUENCE [LARGE SCALE GENOMIC DNA]</scope>
    <source>
        <strain evidence="8">FW300-N2C3</strain>
    </source>
</reference>
<evidence type="ECO:0000256" key="4">
    <source>
        <dbReference type="RuleBase" id="RU003744"/>
    </source>
</evidence>
<dbReference type="PANTHER" id="PTHR35936">
    <property type="entry name" value="MEMBRANE-BOUND LYTIC MUREIN TRANSGLYCOSYLASE F"/>
    <property type="match status" value="1"/>
</dbReference>
<feature type="chain" id="PRO_5006040818" evidence="5">
    <location>
        <begin position="25"/>
        <end position="281"/>
    </location>
</feature>
<dbReference type="InterPro" id="IPR001638">
    <property type="entry name" value="Solute-binding_3/MltF_N"/>
</dbReference>
<comment type="similarity">
    <text evidence="2 4">Belongs to the bacterial solute-binding protein 3 family.</text>
</comment>
<dbReference type="Gene3D" id="3.40.190.10">
    <property type="entry name" value="Periplasmic binding protein-like II"/>
    <property type="match status" value="2"/>
</dbReference>
<feature type="signal peptide" evidence="5">
    <location>
        <begin position="1"/>
        <end position="24"/>
    </location>
</feature>
<name>A0A0N9X324_PSEFL</name>
<evidence type="ECO:0000256" key="1">
    <source>
        <dbReference type="ARBA" id="ARBA00004196"/>
    </source>
</evidence>
<dbReference type="Proteomes" id="UP000059425">
    <property type="component" value="Chromosome"/>
</dbReference>
<dbReference type="EMBL" id="CP012831">
    <property type="protein sequence ID" value="ALI10833.1"/>
    <property type="molecule type" value="Genomic_DNA"/>
</dbReference>
<dbReference type="SUPFAM" id="SSF53850">
    <property type="entry name" value="Periplasmic binding protein-like II"/>
    <property type="match status" value="1"/>
</dbReference>
<keyword evidence="3 5" id="KW-0732">Signal</keyword>
<evidence type="ECO:0000256" key="5">
    <source>
        <dbReference type="SAM" id="SignalP"/>
    </source>
</evidence>
<evidence type="ECO:0000313" key="7">
    <source>
        <dbReference type="EMBL" id="ALI10833.1"/>
    </source>
</evidence>
<feature type="domain" description="Solute-binding protein family 3/N-terminal" evidence="6">
    <location>
        <begin position="28"/>
        <end position="276"/>
    </location>
</feature>
<sequence>MLKNRAWLALALMPMFVGIASAQALPSEIKVATEGAYPPWNYTNADGSLTGYEIELTHVLCERMKVKCTIVSQEWNGIIPGLTVGKYDAIIASMGVTAERKKVIAFSKSYAKAPNGFLTTSDNELKSLADAGNSYDLTDSPASAQAAIDALKAKLKGKVIGVQTGSTASNFVREYFKGLDIRDYPTFEQLALDLANGRLDIGVANVTTFKPVIEVNKGVLVATGPTFAGGVLGQGTTNIALRQGDEALRQAFDAAITAVNSDGTNKALTEKWFGTDISTKD</sequence>
<gene>
    <name evidence="7" type="ORF">AO356_29765</name>
</gene>
<comment type="subcellular location">
    <subcellularLocation>
        <location evidence="1">Cell envelope</location>
    </subcellularLocation>
</comment>
<accession>A0A0N9X324</accession>
<dbReference type="SMART" id="SM00062">
    <property type="entry name" value="PBPb"/>
    <property type="match status" value="1"/>
</dbReference>
<dbReference type="PANTHER" id="PTHR35936:SF19">
    <property type="entry name" value="AMINO-ACID-BINDING PROTEIN YXEM-RELATED"/>
    <property type="match status" value="1"/>
</dbReference>
<organism evidence="7 8">
    <name type="scientific">Pseudomonas fluorescens</name>
    <dbReference type="NCBI Taxonomy" id="294"/>
    <lineage>
        <taxon>Bacteria</taxon>
        <taxon>Pseudomonadati</taxon>
        <taxon>Pseudomonadota</taxon>
        <taxon>Gammaproteobacteria</taxon>
        <taxon>Pseudomonadales</taxon>
        <taxon>Pseudomonadaceae</taxon>
        <taxon>Pseudomonas</taxon>
    </lineage>
</organism>
<dbReference type="AlphaFoldDB" id="A0A0N9X324"/>
<dbReference type="OrthoDB" id="8454826at2"/>